<feature type="compositionally biased region" description="Basic and acidic residues" evidence="1">
    <location>
        <begin position="1"/>
        <end position="11"/>
    </location>
</feature>
<organism evidence="3 4">
    <name type="scientific">Lujinxingia litoralis</name>
    <dbReference type="NCBI Taxonomy" id="2211119"/>
    <lineage>
        <taxon>Bacteria</taxon>
        <taxon>Deltaproteobacteria</taxon>
        <taxon>Bradymonadales</taxon>
        <taxon>Lujinxingiaceae</taxon>
        <taxon>Lujinxingia</taxon>
    </lineage>
</organism>
<keyword evidence="2" id="KW-1133">Transmembrane helix</keyword>
<keyword evidence="2" id="KW-0472">Membrane</keyword>
<keyword evidence="2" id="KW-0812">Transmembrane</keyword>
<accession>A0A328C8B7</accession>
<feature type="compositionally biased region" description="Acidic residues" evidence="1">
    <location>
        <begin position="46"/>
        <end position="66"/>
    </location>
</feature>
<reference evidence="3 4" key="1">
    <citation type="submission" date="2018-05" db="EMBL/GenBank/DDBJ databases">
        <title>Lujinxingia marina gen. nov. sp. nov., a new facultative anaerobic member of the class Deltaproteobacteria, and proposal of Lujinxingaceae fam. nov.</title>
        <authorList>
            <person name="Li C.-M."/>
        </authorList>
    </citation>
    <scope>NUCLEOTIDE SEQUENCE [LARGE SCALE GENOMIC DNA]</scope>
    <source>
        <strain evidence="3 4">B210</strain>
    </source>
</reference>
<dbReference type="EMBL" id="QHKO01000005">
    <property type="protein sequence ID" value="RAL21606.1"/>
    <property type="molecule type" value="Genomic_DNA"/>
</dbReference>
<gene>
    <name evidence="3" type="ORF">DL240_12170</name>
</gene>
<dbReference type="Pfam" id="PF11821">
    <property type="entry name" value="ActD"/>
    <property type="match status" value="1"/>
</dbReference>
<dbReference type="InterPro" id="IPR021776">
    <property type="entry name" value="ActD"/>
</dbReference>
<name>A0A328C8B7_9DELT</name>
<keyword evidence="4" id="KW-1185">Reference proteome</keyword>
<evidence type="ECO:0000256" key="2">
    <source>
        <dbReference type="SAM" id="Phobius"/>
    </source>
</evidence>
<dbReference type="PANTHER" id="PTHR40394:SF2">
    <property type="entry name" value="QUINOL:CYTOCHROME C OXIDOREDUCTASE MEMBRANE PROTEIN"/>
    <property type="match status" value="1"/>
</dbReference>
<dbReference type="PANTHER" id="PTHR40394">
    <property type="entry name" value="LIPOPROTEIN-RELATED"/>
    <property type="match status" value="1"/>
</dbReference>
<evidence type="ECO:0000256" key="1">
    <source>
        <dbReference type="SAM" id="MobiDB-lite"/>
    </source>
</evidence>
<feature type="compositionally biased region" description="Acidic residues" evidence="1">
    <location>
        <begin position="12"/>
        <end position="35"/>
    </location>
</feature>
<dbReference type="Proteomes" id="UP000249169">
    <property type="component" value="Unassembled WGS sequence"/>
</dbReference>
<sequence length="280" mass="30010">MAKDNNEKETLEETSEETAAETSADDVEASAEDNGNETVSDKPESTSEEVAEEAAAESAEESEEAQETQAADDANAEEAAPSDEDASLTGEGSGDATVPPAAEQGSEGEGMKGIAAYFDLPDDLMLAAAHTRDSKYDDFEAYSPFPIHGMDDAMGLGRSWIPWVTFGAGSAGFLTANALQFFTMSFDWPMIVGGKPFAPWPSFVPIMFELTVLFAGVTTAIVMLIAAGCFRKPFIIDPEITKDRFVLWISADDDAFDPEEVRSFLEGLNPVEIRTITKGA</sequence>
<evidence type="ECO:0008006" key="5">
    <source>
        <dbReference type="Google" id="ProtNLM"/>
    </source>
</evidence>
<protein>
    <recommendedName>
        <fullName evidence="5">DUF3341 domain-containing protein</fullName>
    </recommendedName>
</protein>
<dbReference type="RefSeq" id="WP_111730171.1">
    <property type="nucleotide sequence ID" value="NZ_QHKO01000005.1"/>
</dbReference>
<feature type="compositionally biased region" description="Acidic residues" evidence="1">
    <location>
        <begin position="74"/>
        <end position="86"/>
    </location>
</feature>
<evidence type="ECO:0000313" key="4">
    <source>
        <dbReference type="Proteomes" id="UP000249169"/>
    </source>
</evidence>
<dbReference type="AlphaFoldDB" id="A0A328C8B7"/>
<feature type="transmembrane region" description="Helical" evidence="2">
    <location>
        <begin position="160"/>
        <end position="182"/>
    </location>
</feature>
<feature type="transmembrane region" description="Helical" evidence="2">
    <location>
        <begin position="202"/>
        <end position="226"/>
    </location>
</feature>
<proteinExistence type="predicted"/>
<feature type="region of interest" description="Disordered" evidence="1">
    <location>
        <begin position="1"/>
        <end position="108"/>
    </location>
</feature>
<comment type="caution">
    <text evidence="3">The sequence shown here is derived from an EMBL/GenBank/DDBJ whole genome shotgun (WGS) entry which is preliminary data.</text>
</comment>
<dbReference type="OrthoDB" id="9792475at2"/>
<evidence type="ECO:0000313" key="3">
    <source>
        <dbReference type="EMBL" id="RAL21606.1"/>
    </source>
</evidence>